<evidence type="ECO:0000256" key="3">
    <source>
        <dbReference type="ARBA" id="ARBA00022917"/>
    </source>
</evidence>
<dbReference type="InterPro" id="IPR036388">
    <property type="entry name" value="WH-like_DNA-bd_sf"/>
</dbReference>
<evidence type="ECO:0000256" key="2">
    <source>
        <dbReference type="ARBA" id="ARBA00022490"/>
    </source>
</evidence>
<evidence type="ECO:0000256" key="4">
    <source>
        <dbReference type="ARBA" id="ARBA00023134"/>
    </source>
</evidence>
<protein>
    <submittedName>
        <fullName evidence="6">Selenocysteine-specific translation elongation factor SelB</fullName>
    </submittedName>
</protein>
<organism evidence="6 7">
    <name type="scientific">Salinispora tropica (strain ATCC BAA-916 / DSM 44818 / JCM 13857 / NBRC 105044 / CNB-440)</name>
    <dbReference type="NCBI Taxonomy" id="369723"/>
    <lineage>
        <taxon>Bacteria</taxon>
        <taxon>Bacillati</taxon>
        <taxon>Actinomycetota</taxon>
        <taxon>Actinomycetes</taxon>
        <taxon>Micromonosporales</taxon>
        <taxon>Micromonosporaceae</taxon>
        <taxon>Salinispora</taxon>
    </lineage>
</organism>
<comment type="subcellular location">
    <subcellularLocation>
        <location evidence="1">Cytoplasm</location>
    </subcellularLocation>
</comment>
<proteinExistence type="predicted"/>
<dbReference type="Gene3D" id="2.40.30.10">
    <property type="entry name" value="Translation factors"/>
    <property type="match status" value="1"/>
</dbReference>
<dbReference type="InterPro" id="IPR004535">
    <property type="entry name" value="Transl_elong_SelB"/>
</dbReference>
<dbReference type="Gene3D" id="1.10.10.10">
    <property type="entry name" value="Winged helix-like DNA-binding domain superfamily/Winged helix DNA-binding domain"/>
    <property type="match status" value="1"/>
</dbReference>
<dbReference type="SUPFAM" id="SSF50447">
    <property type="entry name" value="Translation proteins"/>
    <property type="match status" value="1"/>
</dbReference>
<dbReference type="Proteomes" id="UP000000235">
    <property type="component" value="Chromosome"/>
</dbReference>
<dbReference type="Gene3D" id="3.40.50.300">
    <property type="entry name" value="P-loop containing nucleotide triphosphate hydrolases"/>
    <property type="match status" value="1"/>
</dbReference>
<dbReference type="GO" id="GO:0003924">
    <property type="term" value="F:GTPase activity"/>
    <property type="evidence" value="ECO:0007669"/>
    <property type="project" value="InterPro"/>
</dbReference>
<dbReference type="Gene3D" id="1.10.10.2770">
    <property type="match status" value="1"/>
</dbReference>
<evidence type="ECO:0000259" key="5">
    <source>
        <dbReference type="PROSITE" id="PS51722"/>
    </source>
</evidence>
<keyword evidence="3" id="KW-0648">Protein biosynthesis</keyword>
<dbReference type="SUPFAM" id="SSF46785">
    <property type="entry name" value="Winged helix' DNA-binding domain"/>
    <property type="match status" value="1"/>
</dbReference>
<dbReference type="STRING" id="369723.Strop_0585"/>
<dbReference type="Pfam" id="PF09107">
    <property type="entry name" value="WHD_3rd_SelB"/>
    <property type="match status" value="1"/>
</dbReference>
<dbReference type="CDD" id="cd04171">
    <property type="entry name" value="SelB"/>
    <property type="match status" value="1"/>
</dbReference>
<feature type="domain" description="Tr-type G" evidence="5">
    <location>
        <begin position="1"/>
        <end position="170"/>
    </location>
</feature>
<dbReference type="InterPro" id="IPR009000">
    <property type="entry name" value="Transl_B-barrel_sf"/>
</dbReference>
<keyword evidence="7" id="KW-1185">Reference proteome</keyword>
<evidence type="ECO:0000256" key="1">
    <source>
        <dbReference type="ARBA" id="ARBA00004496"/>
    </source>
</evidence>
<dbReference type="AlphaFoldDB" id="A4X2G5"/>
<name>A4X2G5_SALTO</name>
<dbReference type="CDD" id="cd03696">
    <property type="entry name" value="SelB_II"/>
    <property type="match status" value="1"/>
</dbReference>
<evidence type="ECO:0000313" key="7">
    <source>
        <dbReference type="Proteomes" id="UP000000235"/>
    </source>
</evidence>
<dbReference type="InterPro" id="IPR000795">
    <property type="entry name" value="T_Tr_GTP-bd_dom"/>
</dbReference>
<dbReference type="eggNOG" id="COG3276">
    <property type="taxonomic scope" value="Bacteria"/>
</dbReference>
<dbReference type="PROSITE" id="PS51722">
    <property type="entry name" value="G_TR_2"/>
    <property type="match status" value="1"/>
</dbReference>
<dbReference type="SUPFAM" id="SSF52540">
    <property type="entry name" value="P-loop containing nucleoside triphosphate hydrolases"/>
    <property type="match status" value="1"/>
</dbReference>
<evidence type="ECO:0000313" key="6">
    <source>
        <dbReference type="EMBL" id="ABP53065.1"/>
    </source>
</evidence>
<keyword evidence="4" id="KW-0547">Nucleotide-binding</keyword>
<dbReference type="EMBL" id="CP000667">
    <property type="protein sequence ID" value="ABP53065.1"/>
    <property type="molecule type" value="Genomic_DNA"/>
</dbReference>
<dbReference type="PATRIC" id="fig|369723.5.peg.591"/>
<dbReference type="InterPro" id="IPR036390">
    <property type="entry name" value="WH_DNA-bd_sf"/>
</dbReference>
<dbReference type="GO" id="GO:0003746">
    <property type="term" value="F:translation elongation factor activity"/>
    <property type="evidence" value="ECO:0007669"/>
    <property type="project" value="UniProtKB-KW"/>
</dbReference>
<dbReference type="Pfam" id="PF00009">
    <property type="entry name" value="GTP_EFTU"/>
    <property type="match status" value="1"/>
</dbReference>
<dbReference type="NCBIfam" id="TIGR00475">
    <property type="entry name" value="selB"/>
    <property type="match status" value="1"/>
</dbReference>
<keyword evidence="6" id="KW-0251">Elongation factor</keyword>
<keyword evidence="4" id="KW-0342">GTP-binding</keyword>
<accession>A4X2G5</accession>
<dbReference type="RefSeq" id="WP_011904499.1">
    <property type="nucleotide sequence ID" value="NC_009380.1"/>
</dbReference>
<dbReference type="GO" id="GO:0005525">
    <property type="term" value="F:GTP binding"/>
    <property type="evidence" value="ECO:0007669"/>
    <property type="project" value="UniProtKB-KW"/>
</dbReference>
<dbReference type="GO" id="GO:0003723">
    <property type="term" value="F:RNA binding"/>
    <property type="evidence" value="ECO:0007669"/>
    <property type="project" value="InterPro"/>
</dbReference>
<sequence>MFVIATAGHVDHGKSTLVRALTGMEPDRWAEERRRGMTIDLGFAWTTLDNEHMTAFVDVPGHQRFVSNMLAGVGPVTAVLFVVAADEGWRRQSAEHLAALQALDVRHGVLAVTRCDLADPGPAIEQAHERLRDTGLAGMPAVAVSAASGHGLAALRTALRELTRALPAPRTGPARLWVDRSFTVRGSGTVVTGTLGSGTMAVGDELVLEPAGRPVRIRGLQSLKTKVERAKAVSRLAVNLRGLGANEVRRGYALVQPGAFTRVTTMDVRLIRQADRLPTHLVLHIGSAAVPVRLRKLGPHAARLALTTALPLHVGERGLLRDPGAQHIVAGIVVLDTMPPQLHARGDARRRATQLTGMSDRPDAVADIARRGAVRREALVTAGVLAYETEVPADVVAVGEWLVAPTLWKTWVSALSAAVDEWAAANPLSPGLAPEAAAGRAGIPDLRLIGALMADAGLVLGSGAMRRKDAKIRFPEPVRRALDEIRARLREDPFAAPSAEELARHRLSRQHLAAAVNAGLLCRIAPDVYLLPDAPTEAARRLAGIDQPFTVSQARIAWGTSRRVAVPLLEYLDNQGATRRTGNTHRLLTFRTVAGPSLPEPQYH</sequence>
<gene>
    <name evidence="6" type="ordered locus">Strop_0585</name>
</gene>
<dbReference type="GO" id="GO:0005829">
    <property type="term" value="C:cytosol"/>
    <property type="evidence" value="ECO:0007669"/>
    <property type="project" value="TreeGrafter"/>
</dbReference>
<dbReference type="PANTHER" id="PTHR43721">
    <property type="entry name" value="ELONGATION FACTOR TU-RELATED"/>
    <property type="match status" value="1"/>
</dbReference>
<dbReference type="PANTHER" id="PTHR43721:SF22">
    <property type="entry name" value="ELONGATION FACTOR TU, MITOCHONDRIAL"/>
    <property type="match status" value="1"/>
</dbReference>
<dbReference type="InterPro" id="IPR050055">
    <property type="entry name" value="EF-Tu_GTPase"/>
</dbReference>
<dbReference type="InterPro" id="IPR027417">
    <property type="entry name" value="P-loop_NTPase"/>
</dbReference>
<keyword evidence="2" id="KW-0963">Cytoplasm</keyword>
<dbReference type="GO" id="GO:0001514">
    <property type="term" value="P:selenocysteine incorporation"/>
    <property type="evidence" value="ECO:0007669"/>
    <property type="project" value="InterPro"/>
</dbReference>
<dbReference type="InterPro" id="IPR015191">
    <property type="entry name" value="SelB_WHD4"/>
</dbReference>
<dbReference type="HOGENOM" id="CLU_023030_1_1_11"/>
<reference evidence="7" key="1">
    <citation type="journal article" date="2007" name="Proc. Natl. Acad. Sci. U.S.A.">
        <title>Genome sequencing reveals complex secondary metabolome in the marine actinomycete Salinispora tropica.</title>
        <authorList>
            <person name="Udwary D.W."/>
            <person name="Zeigler L."/>
            <person name="Asolkar R.N."/>
            <person name="Singan V."/>
            <person name="Lapidus A."/>
            <person name="Fenical W."/>
            <person name="Jensen P.R."/>
            <person name="Moore B.S."/>
        </authorList>
    </citation>
    <scope>NUCLEOTIDE SEQUENCE [LARGE SCALE GENOMIC DNA]</scope>
    <source>
        <strain evidence="7">ATCC BAA-916 / DSM 44818 / CNB-440</strain>
    </source>
</reference>
<dbReference type="KEGG" id="stp:Strop_0585"/>